<dbReference type="InterPro" id="IPR002048">
    <property type="entry name" value="EF_hand_dom"/>
</dbReference>
<dbReference type="PROSITE" id="PS50222">
    <property type="entry name" value="EF_HAND_2"/>
    <property type="match status" value="1"/>
</dbReference>
<feature type="domain" description="EF-hand" evidence="5">
    <location>
        <begin position="262"/>
        <end position="297"/>
    </location>
</feature>
<evidence type="ECO:0000313" key="6">
    <source>
        <dbReference type="EMBL" id="CAD9151885.1"/>
    </source>
</evidence>
<sequence length="487" mass="52945">MAAGAEHLKERVSEYVVSKRAKAKGEAFTGTLSGNWNEERFDSRLVSTGGKRAALPTELDHTWQSSYATMNCSREAAGGAAHGPSKRQLSSTTTELLDTLSGKNSAAQRLSQSRLIDVVDGRHRAFPGHQPEQDLPGKDGQLPSDIPPSTVVRDSYIAPVEHRRRQQVNAADTYYGPAHDKARFVLFKLQQALQNRNVAAKATSAKKDAAAAHVRTNFSFPALRKALFEAERKPPVPGVSKTDGRITMQELGEGLARYGVPLEEAELVCIFKHLDKGGNGEVGVIDAVKAIRGSMNDRRRGVVARAFHLLESTVGARNKIPHGQPVGVTFGDVLHFFDAAAHPDVEAGVCSADTTAKQLFEEYYADGSARRQEGLRKAITTLEAFTELYEDWSALVDADHYFERAVRDTWHLSGGTGLAHNTSCRRVQVVHTNGRITQQEIIDDLGVEDGDEAAMRANLLAQGIKDVKRITVLPKSAAAAQTAAPIK</sequence>
<evidence type="ECO:0000256" key="2">
    <source>
        <dbReference type="ARBA" id="ARBA00022737"/>
    </source>
</evidence>
<reference evidence="6" key="1">
    <citation type="submission" date="2021-01" db="EMBL/GenBank/DDBJ databases">
        <authorList>
            <person name="Corre E."/>
            <person name="Pelletier E."/>
            <person name="Niang G."/>
            <person name="Scheremetjew M."/>
            <person name="Finn R."/>
            <person name="Kale V."/>
            <person name="Holt S."/>
            <person name="Cochrane G."/>
            <person name="Meng A."/>
            <person name="Brown T."/>
            <person name="Cohen L."/>
        </authorList>
    </citation>
    <scope>NUCLEOTIDE SEQUENCE</scope>
    <source>
        <strain evidence="6">CCAP 1951/1</strain>
    </source>
</reference>
<proteinExistence type="predicted"/>
<evidence type="ECO:0000256" key="4">
    <source>
        <dbReference type="SAM" id="MobiDB-lite"/>
    </source>
</evidence>
<dbReference type="AlphaFoldDB" id="A0A7S1QYL8"/>
<dbReference type="InterPro" id="IPR011992">
    <property type="entry name" value="EF-hand-dom_pair"/>
</dbReference>
<dbReference type="PANTHER" id="PTHR34524">
    <property type="entry name" value="CALCYPHOSIN"/>
    <property type="match status" value="1"/>
</dbReference>
<keyword evidence="3" id="KW-0106">Calcium</keyword>
<evidence type="ECO:0000259" key="5">
    <source>
        <dbReference type="PROSITE" id="PS50222"/>
    </source>
</evidence>
<name>A0A7S1QYL8_NEODS</name>
<evidence type="ECO:0000256" key="3">
    <source>
        <dbReference type="ARBA" id="ARBA00022837"/>
    </source>
</evidence>
<keyword evidence="1" id="KW-0479">Metal-binding</keyword>
<dbReference type="EMBL" id="HBGF01049750">
    <property type="protein sequence ID" value="CAD9151885.1"/>
    <property type="molecule type" value="Transcribed_RNA"/>
</dbReference>
<protein>
    <recommendedName>
        <fullName evidence="5">EF-hand domain-containing protein</fullName>
    </recommendedName>
</protein>
<dbReference type="InterPro" id="IPR051581">
    <property type="entry name" value="Ca-bind"/>
</dbReference>
<evidence type="ECO:0000256" key="1">
    <source>
        <dbReference type="ARBA" id="ARBA00022723"/>
    </source>
</evidence>
<accession>A0A7S1QYL8</accession>
<dbReference type="Gene3D" id="1.10.238.10">
    <property type="entry name" value="EF-hand"/>
    <property type="match status" value="2"/>
</dbReference>
<keyword evidence="2" id="KW-0677">Repeat</keyword>
<gene>
    <name evidence="6" type="ORF">NDES1114_LOCUS33294</name>
</gene>
<dbReference type="PANTHER" id="PTHR34524:SF6">
    <property type="entry name" value="CALCYPHOSINE LIKE"/>
    <property type="match status" value="1"/>
</dbReference>
<feature type="region of interest" description="Disordered" evidence="4">
    <location>
        <begin position="124"/>
        <end position="143"/>
    </location>
</feature>
<dbReference type="SUPFAM" id="SSF47473">
    <property type="entry name" value="EF-hand"/>
    <property type="match status" value="1"/>
</dbReference>
<dbReference type="GO" id="GO:0005509">
    <property type="term" value="F:calcium ion binding"/>
    <property type="evidence" value="ECO:0007669"/>
    <property type="project" value="InterPro"/>
</dbReference>
<organism evidence="6">
    <name type="scientific">Neobodo designis</name>
    <name type="common">Flagellated protozoan</name>
    <name type="synonym">Bodo designis</name>
    <dbReference type="NCBI Taxonomy" id="312471"/>
    <lineage>
        <taxon>Eukaryota</taxon>
        <taxon>Discoba</taxon>
        <taxon>Euglenozoa</taxon>
        <taxon>Kinetoplastea</taxon>
        <taxon>Metakinetoplastina</taxon>
        <taxon>Neobodonida</taxon>
        <taxon>Neobodo</taxon>
    </lineage>
</organism>